<name>A0ACB8D4E9_DERSI</name>
<organism evidence="1 2">
    <name type="scientific">Dermacentor silvarum</name>
    <name type="common">Tick</name>
    <dbReference type="NCBI Taxonomy" id="543639"/>
    <lineage>
        <taxon>Eukaryota</taxon>
        <taxon>Metazoa</taxon>
        <taxon>Ecdysozoa</taxon>
        <taxon>Arthropoda</taxon>
        <taxon>Chelicerata</taxon>
        <taxon>Arachnida</taxon>
        <taxon>Acari</taxon>
        <taxon>Parasitiformes</taxon>
        <taxon>Ixodida</taxon>
        <taxon>Ixodoidea</taxon>
        <taxon>Ixodidae</taxon>
        <taxon>Rhipicephalinae</taxon>
        <taxon>Dermacentor</taxon>
    </lineage>
</organism>
<accession>A0ACB8D4E9</accession>
<keyword evidence="2" id="KW-1185">Reference proteome</keyword>
<comment type="caution">
    <text evidence="1">The sequence shown here is derived from an EMBL/GenBank/DDBJ whole genome shotgun (WGS) entry which is preliminary data.</text>
</comment>
<protein>
    <submittedName>
        <fullName evidence="1">Uncharacterized protein</fullName>
    </submittedName>
</protein>
<gene>
    <name evidence="1" type="ORF">HPB49_009905</name>
</gene>
<reference evidence="1" key="1">
    <citation type="submission" date="2020-05" db="EMBL/GenBank/DDBJ databases">
        <title>Large-scale comparative analyses of tick genomes elucidate their genetic diversity and vector capacities.</title>
        <authorList>
            <person name="Jia N."/>
            <person name="Wang J."/>
            <person name="Shi W."/>
            <person name="Du L."/>
            <person name="Sun Y."/>
            <person name="Zhan W."/>
            <person name="Jiang J."/>
            <person name="Wang Q."/>
            <person name="Zhang B."/>
            <person name="Ji P."/>
            <person name="Sakyi L.B."/>
            <person name="Cui X."/>
            <person name="Yuan T."/>
            <person name="Jiang B."/>
            <person name="Yang W."/>
            <person name="Lam T.T.-Y."/>
            <person name="Chang Q."/>
            <person name="Ding S."/>
            <person name="Wang X."/>
            <person name="Zhu J."/>
            <person name="Ruan X."/>
            <person name="Zhao L."/>
            <person name="Wei J."/>
            <person name="Que T."/>
            <person name="Du C."/>
            <person name="Cheng J."/>
            <person name="Dai P."/>
            <person name="Han X."/>
            <person name="Huang E."/>
            <person name="Gao Y."/>
            <person name="Liu J."/>
            <person name="Shao H."/>
            <person name="Ye R."/>
            <person name="Li L."/>
            <person name="Wei W."/>
            <person name="Wang X."/>
            <person name="Wang C."/>
            <person name="Yang T."/>
            <person name="Huo Q."/>
            <person name="Li W."/>
            <person name="Guo W."/>
            <person name="Chen H."/>
            <person name="Zhou L."/>
            <person name="Ni X."/>
            <person name="Tian J."/>
            <person name="Zhou Y."/>
            <person name="Sheng Y."/>
            <person name="Liu T."/>
            <person name="Pan Y."/>
            <person name="Xia L."/>
            <person name="Li J."/>
            <person name="Zhao F."/>
            <person name="Cao W."/>
        </authorList>
    </citation>
    <scope>NUCLEOTIDE SEQUENCE</scope>
    <source>
        <strain evidence="1">Dsil-2018</strain>
    </source>
</reference>
<dbReference type="EMBL" id="CM023472">
    <property type="protein sequence ID" value="KAH7959276.1"/>
    <property type="molecule type" value="Genomic_DNA"/>
</dbReference>
<evidence type="ECO:0000313" key="2">
    <source>
        <dbReference type="Proteomes" id="UP000821865"/>
    </source>
</evidence>
<evidence type="ECO:0000313" key="1">
    <source>
        <dbReference type="EMBL" id="KAH7959276.1"/>
    </source>
</evidence>
<sequence>MGARLAWLLENMKPVFWLTGSYASEEHLLRLYGTEDKNATTGEDTFVDRWLSRAASYQQSSTYLEERSADASVFRTDSYIVTFQHVVSQAISLSIALLKVPFYYPNASSAIFHGGLGFIYATELVRVLNSLSVLLDRGETIKPSSSAGFSRAYMALELAYATYHQFRNNVEDVSLWNAQGYNPEQVFFATICYTMCDLRDGPHACTQHMMHFPEFATAFSCPSLLLISCPAFSCFS</sequence>
<dbReference type="Proteomes" id="UP000821865">
    <property type="component" value="Chromosome 3"/>
</dbReference>
<proteinExistence type="predicted"/>